<sequence length="561" mass="61209">MRILPCRGPPGGRDDRSGGSVAGHDRRHRVMRRLPSTGQESVAAIGIARDRSDVRDDADLGIGRLHPLPSLPWFRRGAGSTRGIRHDSAGRSGPSARLGGGTMRWLAIVGLVAGTAGACLGQSSALIGDVTCATTTCHGNRIGAGPKWNHSLSTFLANDPHALAGLVLTTPASQSIVGRLDADAKYPSRRYDAVLRERCLSCHTTASSADCSGGDPIAATMLAGGVSCEACHGPAKDWLHPHQWDGFDASTEMARDAGMRETQSVIGRTETCVRCHVGSRRDDDLIRDVNHDLIAAGHPALRFDLLIYDRNLPEHWDRTRPNQAGFEQSALRTRQVSRAITLAAAAELAAERAEDSLADASLPWPEFTEYDCFACHQTLRTSSPLASPDGISDGLPIWNAWYTAGQIDLRGRRETLELLSPRESDPERISRIGAQLARRYREHAERLEGDTADPAEALQQTVGRLSRHAPSDWHSAASDYLLLRAAVIDFERTVDPRTAQALKDAMTALEKTLRFTNADDDGRPAEQRNVWHSPVHFQPQAFRRVVLQQLQPQLPVKQEAE</sequence>
<evidence type="ECO:0000259" key="2">
    <source>
        <dbReference type="Pfam" id="PF13435"/>
    </source>
</evidence>
<dbReference type="InterPro" id="IPR023155">
    <property type="entry name" value="Cyt_c-552/4"/>
</dbReference>
<dbReference type="Gene3D" id="1.10.1130.10">
    <property type="entry name" value="Flavocytochrome C3, Chain A"/>
    <property type="match status" value="1"/>
</dbReference>
<dbReference type="Proteomes" id="UP000324479">
    <property type="component" value="Unassembled WGS sequence"/>
</dbReference>
<reference evidence="3 4" key="1">
    <citation type="submission" date="2019-08" db="EMBL/GenBank/DDBJ databases">
        <authorList>
            <person name="Dhanesh K."/>
            <person name="Kumar G."/>
            <person name="Sasikala C."/>
            <person name="Venkata Ramana C."/>
        </authorList>
    </citation>
    <scope>NUCLEOTIDE SEQUENCE [LARGE SCALE GENOMIC DNA]</scope>
    <source>
        <strain evidence="3 4">JC645</strain>
    </source>
</reference>
<dbReference type="AlphaFoldDB" id="A0A5M6D881"/>
<organism evidence="3 4">
    <name type="scientific">Roseiconus nitratireducens</name>
    <dbReference type="NCBI Taxonomy" id="2605748"/>
    <lineage>
        <taxon>Bacteria</taxon>
        <taxon>Pseudomonadati</taxon>
        <taxon>Planctomycetota</taxon>
        <taxon>Planctomycetia</taxon>
        <taxon>Pirellulales</taxon>
        <taxon>Pirellulaceae</taxon>
        <taxon>Roseiconus</taxon>
    </lineage>
</organism>
<dbReference type="InterPro" id="IPR036280">
    <property type="entry name" value="Multihaem_cyt_sf"/>
</dbReference>
<evidence type="ECO:0000313" key="4">
    <source>
        <dbReference type="Proteomes" id="UP000324479"/>
    </source>
</evidence>
<dbReference type="Pfam" id="PF13435">
    <property type="entry name" value="Cytochrome_C554"/>
    <property type="match status" value="1"/>
</dbReference>
<gene>
    <name evidence="3" type="ORF">FYK55_11100</name>
</gene>
<evidence type="ECO:0000256" key="1">
    <source>
        <dbReference type="SAM" id="MobiDB-lite"/>
    </source>
</evidence>
<dbReference type="EMBL" id="VWOX01000005">
    <property type="protein sequence ID" value="KAA5543727.1"/>
    <property type="molecule type" value="Genomic_DNA"/>
</dbReference>
<proteinExistence type="predicted"/>
<name>A0A5M6D881_9BACT</name>
<protein>
    <recommendedName>
        <fullName evidence="2">Cytochrome c-552/4 domain-containing protein</fullName>
    </recommendedName>
</protein>
<accession>A0A5M6D881</accession>
<evidence type="ECO:0000313" key="3">
    <source>
        <dbReference type="EMBL" id="KAA5543727.1"/>
    </source>
</evidence>
<feature type="domain" description="Cytochrome c-552/4" evidence="2">
    <location>
        <begin position="195"/>
        <end position="233"/>
    </location>
</feature>
<keyword evidence="4" id="KW-1185">Reference proteome</keyword>
<feature type="region of interest" description="Disordered" evidence="1">
    <location>
        <begin position="1"/>
        <end position="26"/>
    </location>
</feature>
<comment type="caution">
    <text evidence="3">The sequence shown here is derived from an EMBL/GenBank/DDBJ whole genome shotgun (WGS) entry which is preliminary data.</text>
</comment>
<dbReference type="SUPFAM" id="SSF48695">
    <property type="entry name" value="Multiheme cytochromes"/>
    <property type="match status" value="1"/>
</dbReference>